<dbReference type="GO" id="GO:0000811">
    <property type="term" value="C:GINS complex"/>
    <property type="evidence" value="ECO:0007669"/>
    <property type="project" value="InterPro"/>
</dbReference>
<dbReference type="InterPro" id="IPR036224">
    <property type="entry name" value="GINS_bundle-like_dom_sf"/>
</dbReference>
<evidence type="ECO:0000313" key="2">
    <source>
        <dbReference type="EMBL" id="CAE0646484.1"/>
    </source>
</evidence>
<organism evidence="2">
    <name type="scientific">Heterosigma akashiwo</name>
    <name type="common">Chromophytic alga</name>
    <name type="synonym">Heterosigma carterae</name>
    <dbReference type="NCBI Taxonomy" id="2829"/>
    <lineage>
        <taxon>Eukaryota</taxon>
        <taxon>Sar</taxon>
        <taxon>Stramenopiles</taxon>
        <taxon>Ochrophyta</taxon>
        <taxon>Raphidophyceae</taxon>
        <taxon>Chattonellales</taxon>
        <taxon>Chattonellaceae</taxon>
        <taxon>Heterosigma</taxon>
    </lineage>
</organism>
<proteinExistence type="predicted"/>
<dbReference type="Pfam" id="PF24997">
    <property type="entry name" value="PSF1_C"/>
    <property type="match status" value="1"/>
</dbReference>
<accession>A0A7S3YB21</accession>
<dbReference type="InterPro" id="IPR005339">
    <property type="entry name" value="GINS_Psf1"/>
</dbReference>
<evidence type="ECO:0000259" key="1">
    <source>
        <dbReference type="Pfam" id="PF24997"/>
    </source>
</evidence>
<sequence length="193" mass="21065">MSFGQKGRELLQELQRSDWLPPYNDDGVREVLQECGAAWDELYVELFAEGRRSPQDLPDAARAAAVCLAARLRRGKRALLLYHQARAAKVRRLRWEAGPAVPAPLAPLLGGGEAALAAGYDRLLTAYFRAAGLDLAADPAPPRELHAEVRALGDHGAVALEHGGEVRLERGATHLLRREDADALVRRGLAEQL</sequence>
<feature type="domain" description="DNA replication complex GINS protein PSF1 C-terminal" evidence="1">
    <location>
        <begin position="147"/>
        <end position="192"/>
    </location>
</feature>
<dbReference type="SUPFAM" id="SSF158573">
    <property type="entry name" value="GINS helical bundle-like"/>
    <property type="match status" value="1"/>
</dbReference>
<dbReference type="EMBL" id="HBIU01053342">
    <property type="protein sequence ID" value="CAE0646484.1"/>
    <property type="molecule type" value="Transcribed_RNA"/>
</dbReference>
<dbReference type="Gene3D" id="1.20.58.1030">
    <property type="match status" value="1"/>
</dbReference>
<gene>
    <name evidence="2" type="ORF">HAKA00212_LOCUS23527</name>
</gene>
<dbReference type="InterPro" id="IPR056783">
    <property type="entry name" value="PSF1_C"/>
</dbReference>
<dbReference type="AlphaFoldDB" id="A0A7S3YB21"/>
<dbReference type="PANTHER" id="PTHR12914">
    <property type="entry name" value="PARTNER OF SLD5"/>
    <property type="match status" value="1"/>
</dbReference>
<protein>
    <recommendedName>
        <fullName evidence="1">DNA replication complex GINS protein PSF1 C-terminal domain-containing protein</fullName>
    </recommendedName>
</protein>
<dbReference type="PANTHER" id="PTHR12914:SF2">
    <property type="entry name" value="DNA REPLICATION COMPLEX GINS PROTEIN PSF1"/>
    <property type="match status" value="1"/>
</dbReference>
<name>A0A7S3YB21_HETAK</name>
<reference evidence="2" key="1">
    <citation type="submission" date="2021-01" db="EMBL/GenBank/DDBJ databases">
        <authorList>
            <person name="Corre E."/>
            <person name="Pelletier E."/>
            <person name="Niang G."/>
            <person name="Scheremetjew M."/>
            <person name="Finn R."/>
            <person name="Kale V."/>
            <person name="Holt S."/>
            <person name="Cochrane G."/>
            <person name="Meng A."/>
            <person name="Brown T."/>
            <person name="Cohen L."/>
        </authorList>
    </citation>
    <scope>NUCLEOTIDE SEQUENCE</scope>
    <source>
        <strain evidence="2">CCMP3107</strain>
    </source>
</reference>
<dbReference type="GO" id="GO:1902983">
    <property type="term" value="P:DNA strand elongation involved in mitotic DNA replication"/>
    <property type="evidence" value="ECO:0007669"/>
    <property type="project" value="TreeGrafter"/>
</dbReference>